<dbReference type="HOGENOM" id="CLU_173809_0_3_10"/>
<accession>A0A0F5J7H9</accession>
<dbReference type="InterPro" id="IPR025905">
    <property type="entry name" value="NVEALA"/>
</dbReference>
<dbReference type="Pfam" id="PF14055">
    <property type="entry name" value="NVEALA"/>
    <property type="match status" value="1"/>
</dbReference>
<keyword evidence="1" id="KW-0732">Signal</keyword>
<comment type="caution">
    <text evidence="2">The sequence shown here is derived from an EMBL/GenBank/DDBJ whole genome shotgun (WGS) entry which is preliminary data.</text>
</comment>
<dbReference type="EMBL" id="AQHV01000014">
    <property type="protein sequence ID" value="KKB53440.1"/>
    <property type="molecule type" value="Genomic_DNA"/>
</dbReference>
<evidence type="ECO:0000313" key="2">
    <source>
        <dbReference type="EMBL" id="KKB53440.1"/>
    </source>
</evidence>
<proteinExistence type="predicted"/>
<evidence type="ECO:0000256" key="1">
    <source>
        <dbReference type="SAM" id="SignalP"/>
    </source>
</evidence>
<dbReference type="PATRIC" id="fig|927665.4.peg.3061"/>
<sequence>MKKLFGIIALVAIAATASWNFCQNQDKVELSDLSLVNVEALAQSELLPDACHYTIVVRPGTDLKPTRDCIDGGSSFCF</sequence>
<dbReference type="STRING" id="927665.HMPREF1535_02981"/>
<dbReference type="RefSeq" id="WP_046146690.1">
    <property type="nucleotide sequence ID" value="NZ_KQ033913.1"/>
</dbReference>
<organism evidence="2 3">
    <name type="scientific">Parabacteroides goldsteinii DSM 19448 = WAL 12034</name>
    <dbReference type="NCBI Taxonomy" id="927665"/>
    <lineage>
        <taxon>Bacteria</taxon>
        <taxon>Pseudomonadati</taxon>
        <taxon>Bacteroidota</taxon>
        <taxon>Bacteroidia</taxon>
        <taxon>Bacteroidales</taxon>
        <taxon>Tannerellaceae</taxon>
        <taxon>Parabacteroides</taxon>
    </lineage>
</organism>
<name>A0A0F5J7H9_9BACT</name>
<gene>
    <name evidence="2" type="ORF">HMPREF1535_02981</name>
</gene>
<protein>
    <submittedName>
        <fullName evidence="2">Uncharacterized protein</fullName>
    </submittedName>
</protein>
<dbReference type="AlphaFoldDB" id="A0A0F5J7H9"/>
<dbReference type="Proteomes" id="UP000033047">
    <property type="component" value="Unassembled WGS sequence"/>
</dbReference>
<evidence type="ECO:0000313" key="3">
    <source>
        <dbReference type="Proteomes" id="UP000033047"/>
    </source>
</evidence>
<feature type="chain" id="PRO_5002488822" evidence="1">
    <location>
        <begin position="18"/>
        <end position="78"/>
    </location>
</feature>
<reference evidence="2 3" key="1">
    <citation type="submission" date="2013-04" db="EMBL/GenBank/DDBJ databases">
        <title>The Genome Sequence of Parabacteroides goldsteinii DSM 19448.</title>
        <authorList>
            <consortium name="The Broad Institute Genomics Platform"/>
            <person name="Earl A."/>
            <person name="Ward D."/>
            <person name="Feldgarden M."/>
            <person name="Gevers D."/>
            <person name="Martens E."/>
            <person name="Sakamoto M."/>
            <person name="Benno Y."/>
            <person name="Song Y."/>
            <person name="Liu C."/>
            <person name="Lee J."/>
            <person name="Bolanos M."/>
            <person name="Vaisanen M.L."/>
            <person name="Finegold S.M."/>
            <person name="Walker B."/>
            <person name="Young S."/>
            <person name="Zeng Q."/>
            <person name="Gargeya S."/>
            <person name="Fitzgerald M."/>
            <person name="Haas B."/>
            <person name="Abouelleil A."/>
            <person name="Allen A.W."/>
            <person name="Alvarado L."/>
            <person name="Arachchi H.M."/>
            <person name="Berlin A.M."/>
            <person name="Chapman S.B."/>
            <person name="Gainer-Dewar J."/>
            <person name="Goldberg J."/>
            <person name="Griggs A."/>
            <person name="Gujja S."/>
            <person name="Hansen M."/>
            <person name="Howarth C."/>
            <person name="Imamovic A."/>
            <person name="Ireland A."/>
            <person name="Larimer J."/>
            <person name="McCowan C."/>
            <person name="Murphy C."/>
            <person name="Pearson M."/>
            <person name="Poon T.W."/>
            <person name="Priest M."/>
            <person name="Roberts A."/>
            <person name="Saif S."/>
            <person name="Shea T."/>
            <person name="Sisk P."/>
            <person name="Sykes S."/>
            <person name="Wortman J."/>
            <person name="Nusbaum C."/>
            <person name="Birren B."/>
        </authorList>
    </citation>
    <scope>NUCLEOTIDE SEQUENCE [LARGE SCALE GENOMIC DNA]</scope>
    <source>
        <strain evidence="2 3">DSM 19448</strain>
    </source>
</reference>
<feature type="signal peptide" evidence="1">
    <location>
        <begin position="1"/>
        <end position="17"/>
    </location>
</feature>